<gene>
    <name evidence="5" type="ORF">FK531_11510</name>
</gene>
<dbReference type="RefSeq" id="WP_142099324.1">
    <property type="nucleotide sequence ID" value="NZ_VIGH01000004.1"/>
</dbReference>
<dbReference type="SUPFAM" id="SSF56801">
    <property type="entry name" value="Acetyl-CoA synthetase-like"/>
    <property type="match status" value="1"/>
</dbReference>
<comment type="similarity">
    <text evidence="1">Belongs to the ATP-dependent AMP-binding enzyme family.</text>
</comment>
<dbReference type="InterPro" id="IPR042099">
    <property type="entry name" value="ANL_N_sf"/>
</dbReference>
<sequence>MSLNLALILRESVRADPDAALLHFGGRTWTRREVDAVSDRVAAGLLAGGLGSGDRVAVQLPNIPEFVFAYFGILKAGLVMVPMNPLLRPPEIAHQLARSDARVMITERGLLEQALAGASDLPDLVLVVVGDAEVVTERPVLGFEDLHVDGAEPMLEPTDAEATAVVIFTSGTTGRPKGAELTHVQLYMNCTHAGRLGGLGVDDVVVGVLPLFHVFGLSSVLDAAVRWGSALVLVPRFDADAVLDAIERHRATVLPGVPTVFVSLLAANIAGRDVSSLRLGLSGGAALSPTHLNAFEAAVPSATILEGYGLTECASVATFNTGRGARKIGSIGTPLWGTEVRLVDSAGEVLRATGPDHVGELEIRGHHVMKGYIGQPEATAAVLRAGWLATGDLGYVDGDGYYFIVDRKKDVILRGGYNVYPREVEEALLQHPSVMEAAVVGRADDRLGEEVVAFVVTEPGLRLDPDELIAFARERVAAYKYPRAVTVLDALPQGATGKVLKRVLAGAPDPVSH</sequence>
<dbReference type="GO" id="GO:0016877">
    <property type="term" value="F:ligase activity, forming carbon-sulfur bonds"/>
    <property type="evidence" value="ECO:0007669"/>
    <property type="project" value="UniProtKB-ARBA"/>
</dbReference>
<proteinExistence type="inferred from homology"/>
<feature type="domain" description="AMP-binding enzyme C-terminal" evidence="4">
    <location>
        <begin position="423"/>
        <end position="498"/>
    </location>
</feature>
<dbReference type="AlphaFoldDB" id="A0A541BAP8"/>
<dbReference type="PANTHER" id="PTHR43767:SF12">
    <property type="entry name" value="AMP-DEPENDENT SYNTHETASE AND LIGASE"/>
    <property type="match status" value="1"/>
</dbReference>
<dbReference type="EMBL" id="VIGH01000004">
    <property type="protein sequence ID" value="TQF69353.1"/>
    <property type="molecule type" value="Genomic_DNA"/>
</dbReference>
<evidence type="ECO:0000259" key="3">
    <source>
        <dbReference type="Pfam" id="PF00501"/>
    </source>
</evidence>
<dbReference type="PROSITE" id="PS00455">
    <property type="entry name" value="AMP_BINDING"/>
    <property type="match status" value="1"/>
</dbReference>
<dbReference type="Gene3D" id="3.30.300.30">
    <property type="match status" value="1"/>
</dbReference>
<dbReference type="Pfam" id="PF00501">
    <property type="entry name" value="AMP-binding"/>
    <property type="match status" value="1"/>
</dbReference>
<dbReference type="Pfam" id="PF13193">
    <property type="entry name" value="AMP-binding_C"/>
    <property type="match status" value="1"/>
</dbReference>
<dbReference type="Proteomes" id="UP000316256">
    <property type="component" value="Unassembled WGS sequence"/>
</dbReference>
<dbReference type="InterPro" id="IPR025110">
    <property type="entry name" value="AMP-bd_C"/>
</dbReference>
<dbReference type="Gene3D" id="3.40.50.12780">
    <property type="entry name" value="N-terminal domain of ligase-like"/>
    <property type="match status" value="1"/>
</dbReference>
<dbReference type="PANTHER" id="PTHR43767">
    <property type="entry name" value="LONG-CHAIN-FATTY-ACID--COA LIGASE"/>
    <property type="match status" value="1"/>
</dbReference>
<keyword evidence="2 5" id="KW-0436">Ligase</keyword>
<feature type="domain" description="AMP-dependent synthetase/ligase" evidence="3">
    <location>
        <begin position="10"/>
        <end position="372"/>
    </location>
</feature>
<comment type="caution">
    <text evidence="5">The sequence shown here is derived from an EMBL/GenBank/DDBJ whole genome shotgun (WGS) entry which is preliminary data.</text>
</comment>
<evidence type="ECO:0000259" key="4">
    <source>
        <dbReference type="Pfam" id="PF13193"/>
    </source>
</evidence>
<evidence type="ECO:0000313" key="6">
    <source>
        <dbReference type="Proteomes" id="UP000316256"/>
    </source>
</evidence>
<keyword evidence="6" id="KW-1185">Reference proteome</keyword>
<dbReference type="InterPro" id="IPR045851">
    <property type="entry name" value="AMP-bd_C_sf"/>
</dbReference>
<organism evidence="5 6">
    <name type="scientific">Rhodococcus spelaei</name>
    <dbReference type="NCBI Taxonomy" id="2546320"/>
    <lineage>
        <taxon>Bacteria</taxon>
        <taxon>Bacillati</taxon>
        <taxon>Actinomycetota</taxon>
        <taxon>Actinomycetes</taxon>
        <taxon>Mycobacteriales</taxon>
        <taxon>Nocardiaceae</taxon>
        <taxon>Rhodococcus</taxon>
    </lineage>
</organism>
<dbReference type="OrthoDB" id="9803968at2"/>
<evidence type="ECO:0000313" key="5">
    <source>
        <dbReference type="EMBL" id="TQF69353.1"/>
    </source>
</evidence>
<evidence type="ECO:0000256" key="1">
    <source>
        <dbReference type="ARBA" id="ARBA00006432"/>
    </source>
</evidence>
<dbReference type="InterPro" id="IPR050237">
    <property type="entry name" value="ATP-dep_AMP-bd_enzyme"/>
</dbReference>
<dbReference type="InterPro" id="IPR000873">
    <property type="entry name" value="AMP-dep_synth/lig_dom"/>
</dbReference>
<accession>A0A541BAP8</accession>
<dbReference type="InterPro" id="IPR020845">
    <property type="entry name" value="AMP-binding_CS"/>
</dbReference>
<protein>
    <submittedName>
        <fullName evidence="5">Long-chain fatty acid--CoA ligase</fullName>
    </submittedName>
</protein>
<name>A0A541BAP8_9NOCA</name>
<dbReference type="FunFam" id="3.30.300.30:FF:000008">
    <property type="entry name" value="2,3-dihydroxybenzoate-AMP ligase"/>
    <property type="match status" value="1"/>
</dbReference>
<reference evidence="5 6" key="1">
    <citation type="submission" date="2019-06" db="EMBL/GenBank/DDBJ databases">
        <title>Rhodococcus spaelei sp. nov., isolated from a cave.</title>
        <authorList>
            <person name="Lee S.D."/>
        </authorList>
    </citation>
    <scope>NUCLEOTIDE SEQUENCE [LARGE SCALE GENOMIC DNA]</scope>
    <source>
        <strain evidence="5 6">C9-5</strain>
    </source>
</reference>
<evidence type="ECO:0000256" key="2">
    <source>
        <dbReference type="ARBA" id="ARBA00022598"/>
    </source>
</evidence>